<dbReference type="Proteomes" id="UP001066276">
    <property type="component" value="Chromosome 9"/>
</dbReference>
<sequence length="140" mass="15944">MSLNALFERINAIYPWYPGRVCLWLHVSHYWPLKWWERQQAWPRWQSKRTCLLELRCPGLKWRHSGPVSLLIELRSVAGRGGLCGRAVAESGLRAAGAGVRPDPSALRAAEDADGLARACLRWQRPRFGTERAVSTGLRR</sequence>
<protein>
    <submittedName>
        <fullName evidence="1">Uncharacterized protein</fullName>
    </submittedName>
</protein>
<accession>A0AAV7MYQ4</accession>
<dbReference type="EMBL" id="JANPWB010000013">
    <property type="protein sequence ID" value="KAJ1108144.1"/>
    <property type="molecule type" value="Genomic_DNA"/>
</dbReference>
<evidence type="ECO:0000313" key="1">
    <source>
        <dbReference type="EMBL" id="KAJ1108144.1"/>
    </source>
</evidence>
<gene>
    <name evidence="1" type="ORF">NDU88_005526</name>
</gene>
<keyword evidence="2" id="KW-1185">Reference proteome</keyword>
<dbReference type="AlphaFoldDB" id="A0AAV7MYQ4"/>
<organism evidence="1 2">
    <name type="scientific">Pleurodeles waltl</name>
    <name type="common">Iberian ribbed newt</name>
    <dbReference type="NCBI Taxonomy" id="8319"/>
    <lineage>
        <taxon>Eukaryota</taxon>
        <taxon>Metazoa</taxon>
        <taxon>Chordata</taxon>
        <taxon>Craniata</taxon>
        <taxon>Vertebrata</taxon>
        <taxon>Euteleostomi</taxon>
        <taxon>Amphibia</taxon>
        <taxon>Batrachia</taxon>
        <taxon>Caudata</taxon>
        <taxon>Salamandroidea</taxon>
        <taxon>Salamandridae</taxon>
        <taxon>Pleurodelinae</taxon>
        <taxon>Pleurodeles</taxon>
    </lineage>
</organism>
<name>A0AAV7MYQ4_PLEWA</name>
<evidence type="ECO:0000313" key="2">
    <source>
        <dbReference type="Proteomes" id="UP001066276"/>
    </source>
</evidence>
<reference evidence="1" key="1">
    <citation type="journal article" date="2022" name="bioRxiv">
        <title>Sequencing and chromosome-scale assembly of the giantPleurodeles waltlgenome.</title>
        <authorList>
            <person name="Brown T."/>
            <person name="Elewa A."/>
            <person name="Iarovenko S."/>
            <person name="Subramanian E."/>
            <person name="Araus A.J."/>
            <person name="Petzold A."/>
            <person name="Susuki M."/>
            <person name="Suzuki K.-i.T."/>
            <person name="Hayashi T."/>
            <person name="Toyoda A."/>
            <person name="Oliveira C."/>
            <person name="Osipova E."/>
            <person name="Leigh N.D."/>
            <person name="Simon A."/>
            <person name="Yun M.H."/>
        </authorList>
    </citation>
    <scope>NUCLEOTIDE SEQUENCE</scope>
    <source>
        <strain evidence="1">20211129_DDA</strain>
        <tissue evidence="1">Liver</tissue>
    </source>
</reference>
<comment type="caution">
    <text evidence="1">The sequence shown here is derived from an EMBL/GenBank/DDBJ whole genome shotgun (WGS) entry which is preliminary data.</text>
</comment>
<proteinExistence type="predicted"/>